<organism evidence="6 7">
    <name type="scientific">Paraflavisolibacter caeni</name>
    <dbReference type="NCBI Taxonomy" id="2982496"/>
    <lineage>
        <taxon>Bacteria</taxon>
        <taxon>Pseudomonadati</taxon>
        <taxon>Bacteroidota</taxon>
        <taxon>Chitinophagia</taxon>
        <taxon>Chitinophagales</taxon>
        <taxon>Chitinophagaceae</taxon>
        <taxon>Paraflavisolibacter</taxon>
    </lineage>
</organism>
<evidence type="ECO:0000313" key="6">
    <source>
        <dbReference type="EMBL" id="MCU7552901.1"/>
    </source>
</evidence>
<evidence type="ECO:0000256" key="3">
    <source>
        <dbReference type="ARBA" id="ARBA00023157"/>
    </source>
</evidence>
<dbReference type="Gene3D" id="3.40.30.10">
    <property type="entry name" value="Glutaredoxin"/>
    <property type="match status" value="1"/>
</dbReference>
<evidence type="ECO:0000313" key="7">
    <source>
        <dbReference type="Proteomes" id="UP001155483"/>
    </source>
</evidence>
<dbReference type="InterPro" id="IPR050553">
    <property type="entry name" value="Thioredoxin_ResA/DsbE_sf"/>
</dbReference>
<feature type="domain" description="Thioredoxin" evidence="5">
    <location>
        <begin position="254"/>
        <end position="396"/>
    </location>
</feature>
<dbReference type="InterPro" id="IPR000866">
    <property type="entry name" value="AhpC/TSA"/>
</dbReference>
<dbReference type="EMBL" id="JAOTIF010000055">
    <property type="protein sequence ID" value="MCU7552901.1"/>
    <property type="molecule type" value="Genomic_DNA"/>
</dbReference>
<dbReference type="PROSITE" id="PS00194">
    <property type="entry name" value="THIOREDOXIN_1"/>
    <property type="match status" value="1"/>
</dbReference>
<dbReference type="Pfam" id="PF14289">
    <property type="entry name" value="DUF4369"/>
    <property type="match status" value="1"/>
</dbReference>
<name>A0A9X2Y185_9BACT</name>
<evidence type="ECO:0000259" key="5">
    <source>
        <dbReference type="PROSITE" id="PS51352"/>
    </source>
</evidence>
<dbReference type="GO" id="GO:0017004">
    <property type="term" value="P:cytochrome complex assembly"/>
    <property type="evidence" value="ECO:0007669"/>
    <property type="project" value="UniProtKB-KW"/>
</dbReference>
<dbReference type="GO" id="GO:0016491">
    <property type="term" value="F:oxidoreductase activity"/>
    <property type="evidence" value="ECO:0007669"/>
    <property type="project" value="InterPro"/>
</dbReference>
<evidence type="ECO:0000256" key="1">
    <source>
        <dbReference type="ARBA" id="ARBA00004196"/>
    </source>
</evidence>
<dbReference type="Pfam" id="PF00578">
    <property type="entry name" value="AhpC-TSA"/>
    <property type="match status" value="1"/>
</dbReference>
<keyword evidence="2" id="KW-0201">Cytochrome c-type biogenesis</keyword>
<reference evidence="6" key="1">
    <citation type="submission" date="2022-09" db="EMBL/GenBank/DDBJ databases">
        <authorList>
            <person name="Yuan C."/>
            <person name="Ke Z."/>
        </authorList>
    </citation>
    <scope>NUCLEOTIDE SEQUENCE</scope>
    <source>
        <strain evidence="6">LB-8</strain>
    </source>
</reference>
<keyword evidence="4" id="KW-0676">Redox-active center</keyword>
<dbReference type="GO" id="GO:0030313">
    <property type="term" value="C:cell envelope"/>
    <property type="evidence" value="ECO:0007669"/>
    <property type="project" value="UniProtKB-SubCell"/>
</dbReference>
<dbReference type="PROSITE" id="PS51352">
    <property type="entry name" value="THIOREDOXIN_2"/>
    <property type="match status" value="1"/>
</dbReference>
<accession>A0A9X2Y185</accession>
<dbReference type="PANTHER" id="PTHR42852:SF6">
    <property type="entry name" value="THIOL:DISULFIDE INTERCHANGE PROTEIN DSBE"/>
    <property type="match status" value="1"/>
</dbReference>
<keyword evidence="7" id="KW-1185">Reference proteome</keyword>
<dbReference type="InterPro" id="IPR017937">
    <property type="entry name" value="Thioredoxin_CS"/>
</dbReference>
<evidence type="ECO:0000256" key="4">
    <source>
        <dbReference type="ARBA" id="ARBA00023284"/>
    </source>
</evidence>
<gene>
    <name evidence="6" type="ORF">OCK74_27525</name>
</gene>
<comment type="subcellular location">
    <subcellularLocation>
        <location evidence="1">Cell envelope</location>
    </subcellularLocation>
</comment>
<dbReference type="InterPro" id="IPR013766">
    <property type="entry name" value="Thioredoxin_domain"/>
</dbReference>
<comment type="caution">
    <text evidence="6">The sequence shown here is derived from an EMBL/GenBank/DDBJ whole genome shotgun (WGS) entry which is preliminary data.</text>
</comment>
<dbReference type="PANTHER" id="PTHR42852">
    <property type="entry name" value="THIOL:DISULFIDE INTERCHANGE PROTEIN DSBE"/>
    <property type="match status" value="1"/>
</dbReference>
<dbReference type="InterPro" id="IPR025380">
    <property type="entry name" value="DUF4369"/>
</dbReference>
<dbReference type="AlphaFoldDB" id="A0A9X2Y185"/>
<reference evidence="6" key="2">
    <citation type="submission" date="2023-04" db="EMBL/GenBank/DDBJ databases">
        <title>Paracnuella aquatica gen. nov., sp. nov., a member of the family Chitinophagaceae isolated from a hot spring.</title>
        <authorList>
            <person name="Wang C."/>
        </authorList>
    </citation>
    <scope>NUCLEOTIDE SEQUENCE</scope>
    <source>
        <strain evidence="6">LB-8</strain>
    </source>
</reference>
<evidence type="ECO:0000256" key="2">
    <source>
        <dbReference type="ARBA" id="ARBA00022748"/>
    </source>
</evidence>
<proteinExistence type="predicted"/>
<protein>
    <submittedName>
        <fullName evidence="6">AhpC/TSA family protein</fullName>
    </submittedName>
</protein>
<dbReference type="GO" id="GO:0016209">
    <property type="term" value="F:antioxidant activity"/>
    <property type="evidence" value="ECO:0007669"/>
    <property type="project" value="InterPro"/>
</dbReference>
<dbReference type="InterPro" id="IPR036249">
    <property type="entry name" value="Thioredoxin-like_sf"/>
</dbReference>
<dbReference type="SUPFAM" id="SSF52833">
    <property type="entry name" value="Thioredoxin-like"/>
    <property type="match status" value="1"/>
</dbReference>
<dbReference type="CDD" id="cd02966">
    <property type="entry name" value="TlpA_like_family"/>
    <property type="match status" value="1"/>
</dbReference>
<sequence length="396" mass="45615">MISINKKFVLIVLGLVIFHTCLSQKQYTSEDNFVLNGTIEGRDTGYIILRYTDIMGKWIIDTTNLQNGKFQYTGKIGGPTRAIIKGYRKIIDFNEVNFVNVYIEPGVQNIELIENDYEHAKMNGSVTQLEWETLARHNDSIKAKYENEFRQLLKAKYEYKDAKTEEEKKVALENEKKAIERLIPYNKEVTLENVSFVKQHSDSYLSAYILLTPFLNGFPSELADETLFHNLTPRIKNSPDGLRIIDIIRKKKQNTVGNIAHNFKAKDVNGNEIILLNLRGKYVLLDFWASWCGPCRAEIPHLKKLYDQYHPNGLEILTISIDKDSIAWRKAIQKEKIEHWYNVSCNKDIEANYENPVSPIPSGILIGRDGKVVWNSNASQSNTLEQVLKKELIDKN</sequence>
<keyword evidence="3" id="KW-1015">Disulfide bond</keyword>
<dbReference type="Proteomes" id="UP001155483">
    <property type="component" value="Unassembled WGS sequence"/>
</dbReference>
<dbReference type="RefSeq" id="WP_279300335.1">
    <property type="nucleotide sequence ID" value="NZ_JAOTIF010000055.1"/>
</dbReference>